<evidence type="ECO:0000313" key="2">
    <source>
        <dbReference type="Proteomes" id="UP000288096"/>
    </source>
</evidence>
<reference evidence="2" key="1">
    <citation type="submission" date="2017-11" db="EMBL/GenBank/DDBJ databases">
        <authorList>
            <person name="Watanabe M."/>
            <person name="Kojima H."/>
        </authorList>
    </citation>
    <scope>NUCLEOTIDE SEQUENCE [LARGE SCALE GENOMIC DNA]</scope>
    <source>
        <strain evidence="2">Tokyo 01</strain>
    </source>
</reference>
<dbReference type="InterPro" id="IPR011990">
    <property type="entry name" value="TPR-like_helical_dom_sf"/>
</dbReference>
<dbReference type="OrthoDB" id="5420636at2"/>
<sequence>MSDKNKVHEIFEQGVHAFVRNHTDESPERFSEGIALNPEFAVAYVSRGADCVKQERVRETIADFSRAIESRPGHGPGVSSAGACP</sequence>
<reference evidence="2" key="2">
    <citation type="submission" date="2019-01" db="EMBL/GenBank/DDBJ databases">
        <title>Genome sequence of Desulfonema ishimotonii strain Tokyo 01.</title>
        <authorList>
            <person name="Fukui M."/>
        </authorList>
    </citation>
    <scope>NUCLEOTIDE SEQUENCE [LARGE SCALE GENOMIC DNA]</scope>
    <source>
        <strain evidence="2">Tokyo 01</strain>
    </source>
</reference>
<dbReference type="EMBL" id="BEXT01000001">
    <property type="protein sequence ID" value="GBC59882.1"/>
    <property type="molecule type" value="Genomic_DNA"/>
</dbReference>
<dbReference type="SUPFAM" id="SSF48452">
    <property type="entry name" value="TPR-like"/>
    <property type="match status" value="1"/>
</dbReference>
<dbReference type="Gene3D" id="1.25.40.10">
    <property type="entry name" value="Tetratricopeptide repeat domain"/>
    <property type="match status" value="1"/>
</dbReference>
<name>A0A401FSC8_9BACT</name>
<proteinExistence type="predicted"/>
<gene>
    <name evidence="1" type="ORF">DENIS_0823</name>
</gene>
<protein>
    <submittedName>
        <fullName evidence="1">Uncharacterized protein</fullName>
    </submittedName>
</protein>
<keyword evidence="2" id="KW-1185">Reference proteome</keyword>
<organism evidence="1 2">
    <name type="scientific">Desulfonema ishimotonii</name>
    <dbReference type="NCBI Taxonomy" id="45657"/>
    <lineage>
        <taxon>Bacteria</taxon>
        <taxon>Pseudomonadati</taxon>
        <taxon>Thermodesulfobacteriota</taxon>
        <taxon>Desulfobacteria</taxon>
        <taxon>Desulfobacterales</taxon>
        <taxon>Desulfococcaceae</taxon>
        <taxon>Desulfonema</taxon>
    </lineage>
</organism>
<dbReference type="AlphaFoldDB" id="A0A401FSC8"/>
<evidence type="ECO:0000313" key="1">
    <source>
        <dbReference type="EMBL" id="GBC59882.1"/>
    </source>
</evidence>
<dbReference type="Proteomes" id="UP000288096">
    <property type="component" value="Unassembled WGS sequence"/>
</dbReference>
<dbReference type="RefSeq" id="WP_124327354.1">
    <property type="nucleotide sequence ID" value="NZ_BEXT01000001.1"/>
</dbReference>
<accession>A0A401FSC8</accession>
<comment type="caution">
    <text evidence="1">The sequence shown here is derived from an EMBL/GenBank/DDBJ whole genome shotgun (WGS) entry which is preliminary data.</text>
</comment>